<protein>
    <submittedName>
        <fullName evidence="1">SFRICE_038355</fullName>
    </submittedName>
</protein>
<gene>
    <name evidence="1" type="ORF">SFRICE_038355</name>
</gene>
<accession>A0A2H1WDN9</accession>
<sequence>MNPAWIPHRNKPEDIIRGEDLRNSAREMITKPVGQSILEDRISPAIHKKPARTHVQRDVFTRRVDTHYGATVAVNGLVSVKDEPVVDSRTLNSHVES</sequence>
<evidence type="ECO:0000313" key="1">
    <source>
        <dbReference type="EMBL" id="SOQ51147.1"/>
    </source>
</evidence>
<name>A0A2H1WDN9_SPOFR</name>
<proteinExistence type="predicted"/>
<dbReference type="EMBL" id="ODYU01007938">
    <property type="protein sequence ID" value="SOQ51147.1"/>
    <property type="molecule type" value="Genomic_DNA"/>
</dbReference>
<reference evidence="1" key="1">
    <citation type="submission" date="2016-07" db="EMBL/GenBank/DDBJ databases">
        <authorList>
            <person name="Bretaudeau A."/>
        </authorList>
    </citation>
    <scope>NUCLEOTIDE SEQUENCE</scope>
    <source>
        <strain evidence="1">Rice</strain>
        <tissue evidence="1">Whole body</tissue>
    </source>
</reference>
<dbReference type="AlphaFoldDB" id="A0A2H1WDN9"/>
<organism evidence="1">
    <name type="scientific">Spodoptera frugiperda</name>
    <name type="common">Fall armyworm</name>
    <dbReference type="NCBI Taxonomy" id="7108"/>
    <lineage>
        <taxon>Eukaryota</taxon>
        <taxon>Metazoa</taxon>
        <taxon>Ecdysozoa</taxon>
        <taxon>Arthropoda</taxon>
        <taxon>Hexapoda</taxon>
        <taxon>Insecta</taxon>
        <taxon>Pterygota</taxon>
        <taxon>Neoptera</taxon>
        <taxon>Endopterygota</taxon>
        <taxon>Lepidoptera</taxon>
        <taxon>Glossata</taxon>
        <taxon>Ditrysia</taxon>
        <taxon>Noctuoidea</taxon>
        <taxon>Noctuidae</taxon>
        <taxon>Amphipyrinae</taxon>
        <taxon>Spodoptera</taxon>
    </lineage>
</organism>